<keyword evidence="6 8" id="KW-0472">Membrane</keyword>
<feature type="transmembrane region" description="Helical" evidence="8">
    <location>
        <begin position="69"/>
        <end position="90"/>
    </location>
</feature>
<dbReference type="PANTHER" id="PTHR42829:SF2">
    <property type="entry name" value="NADH-UBIQUINONE OXIDOREDUCTASE CHAIN 5"/>
    <property type="match status" value="1"/>
</dbReference>
<evidence type="ECO:0000256" key="1">
    <source>
        <dbReference type="ARBA" id="ARBA00004141"/>
    </source>
</evidence>
<evidence type="ECO:0000256" key="4">
    <source>
        <dbReference type="ARBA" id="ARBA00022692"/>
    </source>
</evidence>
<evidence type="ECO:0000256" key="2">
    <source>
        <dbReference type="ARBA" id="ARBA00012944"/>
    </source>
</evidence>
<dbReference type="EMBL" id="KF051939">
    <property type="protein sequence ID" value="AGS47806.1"/>
    <property type="molecule type" value="Genomic_DNA"/>
</dbReference>
<feature type="domain" description="NADH:quinone oxidoreductase/Mrp antiporter transmembrane" evidence="9">
    <location>
        <begin position="93"/>
        <end position="353"/>
    </location>
</feature>
<keyword evidence="8 11" id="KW-0496">Mitochondrion</keyword>
<dbReference type="PANTHER" id="PTHR42829">
    <property type="entry name" value="NADH-UBIQUINONE OXIDOREDUCTASE CHAIN 5"/>
    <property type="match status" value="1"/>
</dbReference>
<feature type="transmembrane region" description="Helical" evidence="8">
    <location>
        <begin position="303"/>
        <end position="324"/>
    </location>
</feature>
<evidence type="ECO:0000313" key="11">
    <source>
        <dbReference type="EMBL" id="AGS47806.1"/>
    </source>
</evidence>
<geneLocation type="mitochondrion" evidence="11"/>
<dbReference type="InterPro" id="IPR001516">
    <property type="entry name" value="Proton_antipo_N"/>
</dbReference>
<evidence type="ECO:0000256" key="3">
    <source>
        <dbReference type="ARBA" id="ARBA00021096"/>
    </source>
</evidence>
<gene>
    <name evidence="11" type="primary">ND5</name>
</gene>
<feature type="transmembrane region" description="Helical" evidence="8">
    <location>
        <begin position="271"/>
        <end position="291"/>
    </location>
</feature>
<accession>A0A0U1T6H5</accession>
<dbReference type="PRINTS" id="PR01434">
    <property type="entry name" value="NADHDHGNASE5"/>
</dbReference>
<feature type="transmembrane region" description="Helical" evidence="8">
    <location>
        <begin position="127"/>
        <end position="145"/>
    </location>
</feature>
<feature type="transmembrane region" description="Helical" evidence="8">
    <location>
        <begin position="424"/>
        <end position="444"/>
    </location>
</feature>
<evidence type="ECO:0000256" key="5">
    <source>
        <dbReference type="ARBA" id="ARBA00022989"/>
    </source>
</evidence>
<evidence type="ECO:0000256" key="8">
    <source>
        <dbReference type="RuleBase" id="RU003404"/>
    </source>
</evidence>
<dbReference type="GO" id="GO:0042773">
    <property type="term" value="P:ATP synthesis coupled electron transport"/>
    <property type="evidence" value="ECO:0007669"/>
    <property type="project" value="InterPro"/>
</dbReference>
<feature type="transmembrane region" description="Helical" evidence="8">
    <location>
        <begin position="12"/>
        <end position="36"/>
    </location>
</feature>
<feature type="transmembrane region" description="Helical" evidence="8">
    <location>
        <begin position="491"/>
        <end position="512"/>
    </location>
</feature>
<keyword evidence="8" id="KW-0830">Ubiquinone</keyword>
<evidence type="ECO:0000256" key="7">
    <source>
        <dbReference type="ARBA" id="ARBA00049551"/>
    </source>
</evidence>
<dbReference type="AlphaFoldDB" id="A0A0U1T6H5"/>
<evidence type="ECO:0000259" key="10">
    <source>
        <dbReference type="Pfam" id="PF00662"/>
    </source>
</evidence>
<dbReference type="InterPro" id="IPR001750">
    <property type="entry name" value="ND/Mrp_TM"/>
</dbReference>
<keyword evidence="5 8" id="KW-1133">Transmembrane helix</keyword>
<keyword evidence="8" id="KW-0813">Transport</keyword>
<dbReference type="GO" id="GO:0016020">
    <property type="term" value="C:membrane"/>
    <property type="evidence" value="ECO:0007669"/>
    <property type="project" value="UniProtKB-SubCell"/>
</dbReference>
<dbReference type="Pfam" id="PF00662">
    <property type="entry name" value="Proton_antipo_N"/>
    <property type="match status" value="1"/>
</dbReference>
<comment type="catalytic activity">
    <reaction evidence="7 8">
        <text>a ubiquinone + NADH + 5 H(+)(in) = a ubiquinol + NAD(+) + 4 H(+)(out)</text>
        <dbReference type="Rhea" id="RHEA:29091"/>
        <dbReference type="Rhea" id="RHEA-COMP:9565"/>
        <dbReference type="Rhea" id="RHEA-COMP:9566"/>
        <dbReference type="ChEBI" id="CHEBI:15378"/>
        <dbReference type="ChEBI" id="CHEBI:16389"/>
        <dbReference type="ChEBI" id="CHEBI:17976"/>
        <dbReference type="ChEBI" id="CHEBI:57540"/>
        <dbReference type="ChEBI" id="CHEBI:57945"/>
        <dbReference type="EC" id="7.1.1.2"/>
    </reaction>
</comment>
<keyword evidence="4 8" id="KW-0812">Transmembrane</keyword>
<sequence>MVVNYLTSLLMINMGLLGVLLSYSIINAGIMNFSFILDSWSLNFFGLLSLISSMVFIWSYYYMDGESNYGRFLSIVISFVGSMVVLIFMSSFFGAMIGWDGLGVTSFLLVIYYKNRKSLGSGMITALTNRLGDCFFLVILGVSAYSSMHPSFYYLLLIMILLTSMTKSAQIPFSSWLPSAMAAPTPVSALVHSSTLVTAGVYFLMRFNIMSFEWMLSIGSATMLMAGVCACAEMDIKKIVALSTLSQLGVMMISLSLMQKDFCFFHLMTHAMFKALLFMCVGVGIHTIFGSQDFRSFSGVSSILVWPSSLLLISNMSLLGFPFMSGFYSKDLILESFYSSSQSAIMGMLFLVGVGLTTAYSIKMMNLAFYLKTSSLPNSLASGGFSTSVKLPLLTLGLCSIMSGAMLSYWNINFLMTTVLIIDKMMPLLFILAGVVLGLLVSNLKIPFLSSMWNLSALFQKSSGFSVTMSSPLYYDNGWVEISGGKGSVNLFILMKMALYPSMGLSVVMVWMTML</sequence>
<feature type="transmembrane region" description="Helical" evidence="8">
    <location>
        <begin position="344"/>
        <end position="371"/>
    </location>
</feature>
<reference evidence="11" key="1">
    <citation type="submission" date="2013-05" db="EMBL/GenBank/DDBJ databases">
        <title>The mitochondrial genome of Zonosagitta nagae.</title>
        <authorList>
            <person name="Shen X."/>
        </authorList>
    </citation>
    <scope>NUCLEOTIDE SEQUENCE</scope>
</reference>
<dbReference type="InterPro" id="IPR003945">
    <property type="entry name" value="NU5C-like"/>
</dbReference>
<evidence type="ECO:0000259" key="9">
    <source>
        <dbReference type="Pfam" id="PF00361"/>
    </source>
</evidence>
<feature type="domain" description="NADH-Ubiquinone oxidoreductase (complex I) chain 5 N-terminal" evidence="10">
    <location>
        <begin position="31"/>
        <end position="72"/>
    </location>
</feature>
<protein>
    <recommendedName>
        <fullName evidence="3 8">NADH-ubiquinone oxidoreductase chain 5</fullName>
        <ecNumber evidence="2 8">7.1.1.2</ecNumber>
    </recommendedName>
</protein>
<feature type="transmembrane region" description="Helical" evidence="8">
    <location>
        <begin position="211"/>
        <end position="232"/>
    </location>
</feature>
<comment type="subcellular location">
    <subcellularLocation>
        <location evidence="1">Membrane</location>
        <topology evidence="1">Multi-pass membrane protein</topology>
    </subcellularLocation>
</comment>
<name>A0A0U1T6H5_9BILA</name>
<dbReference type="EC" id="7.1.1.2" evidence="2 8"/>
<feature type="transmembrane region" description="Helical" evidence="8">
    <location>
        <begin position="96"/>
        <end position="115"/>
    </location>
</feature>
<dbReference type="Pfam" id="PF00361">
    <property type="entry name" value="Proton_antipo_M"/>
    <property type="match status" value="1"/>
</dbReference>
<comment type="function">
    <text evidence="8">Core subunit of the mitochondrial membrane respiratory chain NADH dehydrogenase (Complex I) which catalyzes electron transfer from NADH through the respiratory chain, using ubiquinone as an electron acceptor. Essential for the catalytic activity and assembly of complex I.</text>
</comment>
<proteinExistence type="inferred from homology"/>
<evidence type="ECO:0000256" key="6">
    <source>
        <dbReference type="ARBA" id="ARBA00023136"/>
    </source>
</evidence>
<organism evidence="11">
    <name type="scientific">Zonosagitta nagae</name>
    <dbReference type="NCBI Taxonomy" id="648573"/>
    <lineage>
        <taxon>Eukaryota</taxon>
        <taxon>Metazoa</taxon>
        <taxon>Spiralia</taxon>
        <taxon>Gnathifera</taxon>
        <taxon>Chaetognatha</taxon>
        <taxon>Sagittoidea</taxon>
        <taxon>Aphragmophora</taxon>
        <taxon>Ctenodontina</taxon>
        <taxon>Sagittidae</taxon>
        <taxon>Zonosagitta</taxon>
    </lineage>
</organism>
<feature type="transmembrane region" description="Helical" evidence="8">
    <location>
        <begin position="42"/>
        <end position="62"/>
    </location>
</feature>
<dbReference type="GO" id="GO:0008137">
    <property type="term" value="F:NADH dehydrogenase (ubiquinone) activity"/>
    <property type="evidence" value="ECO:0007669"/>
    <property type="project" value="UniProtKB-EC"/>
</dbReference>
<feature type="transmembrane region" description="Helical" evidence="8">
    <location>
        <begin position="239"/>
        <end position="259"/>
    </location>
</feature>
<comment type="similarity">
    <text evidence="8">Belongs to the complex I subunit 5 family.</text>
</comment>
<dbReference type="GO" id="GO:0003954">
    <property type="term" value="F:NADH dehydrogenase activity"/>
    <property type="evidence" value="ECO:0007669"/>
    <property type="project" value="TreeGrafter"/>
</dbReference>
<feature type="transmembrane region" description="Helical" evidence="8">
    <location>
        <begin position="391"/>
        <end position="412"/>
    </location>
</feature>
<dbReference type="GO" id="GO:0015990">
    <property type="term" value="P:electron transport coupled proton transport"/>
    <property type="evidence" value="ECO:0007669"/>
    <property type="project" value="TreeGrafter"/>
</dbReference>
<keyword evidence="8" id="KW-0520">NAD</keyword>